<keyword evidence="3" id="KW-1185">Reference proteome</keyword>
<protein>
    <recommendedName>
        <fullName evidence="1">G domain-containing protein</fullName>
    </recommendedName>
</protein>
<organism evidence="2 3">
    <name type="scientific">Mycena venus</name>
    <dbReference type="NCBI Taxonomy" id="2733690"/>
    <lineage>
        <taxon>Eukaryota</taxon>
        <taxon>Fungi</taxon>
        <taxon>Dikarya</taxon>
        <taxon>Basidiomycota</taxon>
        <taxon>Agaricomycotina</taxon>
        <taxon>Agaricomycetes</taxon>
        <taxon>Agaricomycetidae</taxon>
        <taxon>Agaricales</taxon>
        <taxon>Marasmiineae</taxon>
        <taxon>Mycenaceae</taxon>
        <taxon>Mycena</taxon>
    </lineage>
</organism>
<feature type="domain" description="G" evidence="1">
    <location>
        <begin position="59"/>
        <end position="160"/>
    </location>
</feature>
<dbReference type="OrthoDB" id="391988at2759"/>
<evidence type="ECO:0000313" key="2">
    <source>
        <dbReference type="EMBL" id="KAF7328139.1"/>
    </source>
</evidence>
<evidence type="ECO:0000313" key="3">
    <source>
        <dbReference type="Proteomes" id="UP000620124"/>
    </source>
</evidence>
<comment type="caution">
    <text evidence="2">The sequence shown here is derived from an EMBL/GenBank/DDBJ whole genome shotgun (WGS) entry which is preliminary data.</text>
</comment>
<dbReference type="InterPro" id="IPR006073">
    <property type="entry name" value="GTP-bd"/>
</dbReference>
<sequence length="457" mass="50540">MGEVVPLPINIRSQADRLSLSNAQIREDPITLVSNSPAETLEDPIALLSQIPAKSFPLRVLVIGKSGSGKSSLISRIFGVSLKNISHLTAGEANIDHEFKPEENTHFILHDSVGTEPGSIQAVEKVKAFLRSRCGAEAAGKPIEYQVHIIWLCVSIPASESRLLETGDIEFWDLAKVMNVPLLVVFTQFDNLVACILRKELKTDRNSSRESCRPAALEKFKSLLDGRLASINEEREQNGKSPILINDYALTSGLGFNSETTKPHLLDDYAVSNLRALVKKTWVLGEQNLQYAEAWPTYATAQRASAKEKILSSLQQSISKYQKGLDGAAPTLAVQPAARTLHQDIIASWNIYDPTKLLDYHSFSNVVANLVPSEPAKTDTELFMAYIVDLNLVLERVLFKMLCAAPGKPLTRTDIDEEYYAYSAAKIHQELWEQVTSVDAAKLEDFILKHLSTVEGT</sequence>
<dbReference type="Pfam" id="PF01926">
    <property type="entry name" value="MMR_HSR1"/>
    <property type="match status" value="1"/>
</dbReference>
<dbReference type="Gene3D" id="3.40.50.300">
    <property type="entry name" value="P-loop containing nucleotide triphosphate hydrolases"/>
    <property type="match status" value="1"/>
</dbReference>
<dbReference type="AlphaFoldDB" id="A0A8H6WRE8"/>
<dbReference type="SUPFAM" id="SSF52540">
    <property type="entry name" value="P-loop containing nucleoside triphosphate hydrolases"/>
    <property type="match status" value="1"/>
</dbReference>
<proteinExistence type="predicted"/>
<evidence type="ECO:0000259" key="1">
    <source>
        <dbReference type="Pfam" id="PF01926"/>
    </source>
</evidence>
<dbReference type="GO" id="GO:0005525">
    <property type="term" value="F:GTP binding"/>
    <property type="evidence" value="ECO:0007669"/>
    <property type="project" value="InterPro"/>
</dbReference>
<reference evidence="2" key="1">
    <citation type="submission" date="2020-05" db="EMBL/GenBank/DDBJ databases">
        <title>Mycena genomes resolve the evolution of fungal bioluminescence.</title>
        <authorList>
            <person name="Tsai I.J."/>
        </authorList>
    </citation>
    <scope>NUCLEOTIDE SEQUENCE</scope>
    <source>
        <strain evidence="2">CCC161011</strain>
    </source>
</reference>
<name>A0A8H6WRE8_9AGAR</name>
<dbReference type="EMBL" id="JACAZI010000038">
    <property type="protein sequence ID" value="KAF7328139.1"/>
    <property type="molecule type" value="Genomic_DNA"/>
</dbReference>
<dbReference type="Proteomes" id="UP000620124">
    <property type="component" value="Unassembled WGS sequence"/>
</dbReference>
<dbReference type="CDD" id="cd00882">
    <property type="entry name" value="Ras_like_GTPase"/>
    <property type="match status" value="1"/>
</dbReference>
<accession>A0A8H6WRE8</accession>
<gene>
    <name evidence="2" type="ORF">MVEN_02571100</name>
</gene>
<dbReference type="InterPro" id="IPR027417">
    <property type="entry name" value="P-loop_NTPase"/>
</dbReference>